<dbReference type="Gene3D" id="3.90.930.12">
    <property type="entry name" value="Ribosomal protein L6, alpha-beta domain"/>
    <property type="match status" value="2"/>
</dbReference>
<organism evidence="9 10">
    <name type="scientific">Thioalkalivibrio versutus</name>
    <dbReference type="NCBI Taxonomy" id="106634"/>
    <lineage>
        <taxon>Bacteria</taxon>
        <taxon>Pseudomonadati</taxon>
        <taxon>Pseudomonadota</taxon>
        <taxon>Gammaproteobacteria</taxon>
        <taxon>Chromatiales</taxon>
        <taxon>Ectothiorhodospiraceae</taxon>
        <taxon>Thioalkalivibrio</taxon>
    </lineage>
</organism>
<keyword evidence="2 6" id="KW-0699">rRNA-binding</keyword>
<dbReference type="AlphaFoldDB" id="A0A0G3G1N6"/>
<keyword evidence="10" id="KW-1185">Reference proteome</keyword>
<keyword evidence="5 6" id="KW-0687">Ribonucleoprotein</keyword>
<evidence type="ECO:0000313" key="10">
    <source>
        <dbReference type="Proteomes" id="UP000064201"/>
    </source>
</evidence>
<gene>
    <name evidence="6" type="primary">rplF</name>
    <name evidence="9" type="ORF">TVD_02435</name>
</gene>
<dbReference type="SUPFAM" id="SSF56053">
    <property type="entry name" value="Ribosomal protein L6"/>
    <property type="match status" value="2"/>
</dbReference>
<dbReference type="InterPro" id="IPR020040">
    <property type="entry name" value="Ribosomal_uL6_a/b-dom"/>
</dbReference>
<dbReference type="InterPro" id="IPR036789">
    <property type="entry name" value="Ribosomal_uL6-like_a/b-dom_sf"/>
</dbReference>
<dbReference type="OrthoDB" id="9805007at2"/>
<accession>A0A0G3G1N6</accession>
<dbReference type="STRING" id="106634.TVD_02435"/>
<protein>
    <recommendedName>
        <fullName evidence="6">Large ribosomal subunit protein uL6</fullName>
    </recommendedName>
</protein>
<dbReference type="InterPro" id="IPR000702">
    <property type="entry name" value="Ribosomal_uL6-like"/>
</dbReference>
<dbReference type="EMBL" id="CP011367">
    <property type="protein sequence ID" value="AKJ94299.1"/>
    <property type="molecule type" value="Genomic_DNA"/>
</dbReference>
<dbReference type="Proteomes" id="UP000064201">
    <property type="component" value="Chromosome"/>
</dbReference>
<dbReference type="GO" id="GO:0022625">
    <property type="term" value="C:cytosolic large ribosomal subunit"/>
    <property type="evidence" value="ECO:0007669"/>
    <property type="project" value="UniProtKB-UniRule"/>
</dbReference>
<evidence type="ECO:0000256" key="6">
    <source>
        <dbReference type="HAMAP-Rule" id="MF_01365"/>
    </source>
</evidence>
<dbReference type="GO" id="GO:0019843">
    <property type="term" value="F:rRNA binding"/>
    <property type="evidence" value="ECO:0007669"/>
    <property type="project" value="UniProtKB-UniRule"/>
</dbReference>
<comment type="function">
    <text evidence="6 8">This protein binds to the 23S rRNA, and is important in its secondary structure. It is located near the subunit interface in the base of the L7/L12 stalk, and near the tRNA binding site of the peptidyltransferase center.</text>
</comment>
<dbReference type="PATRIC" id="fig|106634.4.peg.490"/>
<dbReference type="PROSITE" id="PS00525">
    <property type="entry name" value="RIBOSOMAL_L6_1"/>
    <property type="match status" value="1"/>
</dbReference>
<evidence type="ECO:0000256" key="8">
    <source>
        <dbReference type="RuleBase" id="RU003870"/>
    </source>
</evidence>
<dbReference type="InterPro" id="IPR019906">
    <property type="entry name" value="Ribosomal_uL6_bac-type"/>
</dbReference>
<dbReference type="PRINTS" id="PR00059">
    <property type="entry name" value="RIBOSOMALL6"/>
</dbReference>
<dbReference type="PIRSF" id="PIRSF002162">
    <property type="entry name" value="Ribosomal_L6"/>
    <property type="match status" value="1"/>
</dbReference>
<name>A0A0G3G1N6_9GAMM</name>
<keyword evidence="4 6" id="KW-0689">Ribosomal protein</keyword>
<evidence type="ECO:0000256" key="7">
    <source>
        <dbReference type="RuleBase" id="RU003869"/>
    </source>
</evidence>
<dbReference type="FunFam" id="3.90.930.12:FF:000001">
    <property type="entry name" value="50S ribosomal protein L6"/>
    <property type="match status" value="1"/>
</dbReference>
<evidence type="ECO:0000313" key="9">
    <source>
        <dbReference type="EMBL" id="AKJ94299.1"/>
    </source>
</evidence>
<dbReference type="RefSeq" id="WP_018146446.1">
    <property type="nucleotide sequence ID" value="NZ_CP011367.1"/>
</dbReference>
<comment type="similarity">
    <text evidence="1 6 7">Belongs to the universal ribosomal protein uL6 family.</text>
</comment>
<dbReference type="PANTHER" id="PTHR11655:SF14">
    <property type="entry name" value="LARGE RIBOSOMAL SUBUNIT PROTEIN UL6M"/>
    <property type="match status" value="1"/>
</dbReference>
<dbReference type="FunFam" id="3.90.930.12:FF:000002">
    <property type="entry name" value="50S ribosomal protein L6"/>
    <property type="match status" value="1"/>
</dbReference>
<evidence type="ECO:0000256" key="5">
    <source>
        <dbReference type="ARBA" id="ARBA00023274"/>
    </source>
</evidence>
<evidence type="ECO:0000256" key="3">
    <source>
        <dbReference type="ARBA" id="ARBA00022884"/>
    </source>
</evidence>
<dbReference type="GO" id="GO:0002181">
    <property type="term" value="P:cytoplasmic translation"/>
    <property type="evidence" value="ECO:0007669"/>
    <property type="project" value="TreeGrafter"/>
</dbReference>
<dbReference type="GO" id="GO:0003735">
    <property type="term" value="F:structural constituent of ribosome"/>
    <property type="evidence" value="ECO:0007669"/>
    <property type="project" value="UniProtKB-UniRule"/>
</dbReference>
<reference evidence="9 10" key="1">
    <citation type="submission" date="2015-04" db="EMBL/GenBank/DDBJ databases">
        <title>Complete Sequence for the Genome of the Thioalkalivibrio versutus D301.</title>
        <authorList>
            <person name="Mu T."/>
            <person name="Zhou J."/>
            <person name="Xu X."/>
        </authorList>
    </citation>
    <scope>NUCLEOTIDE SEQUENCE [LARGE SCALE GENOMIC DNA]</scope>
    <source>
        <strain evidence="9 10">D301</strain>
    </source>
</reference>
<dbReference type="InterPro" id="IPR002358">
    <property type="entry name" value="Ribosomal_uL6_CS"/>
</dbReference>
<sequence>MSRIANLPIKLPNGVSVEQSDSEIKIKGPKGELQLTCPEAVIVTVEDGVVRVKATENAKNVALAGTIRALLGNHVHGVSEGFVRALELVGVGYRAQMQGAKLNLTLGYSHPIDFDIPEGVTVETPTPTEVVVKGTDRQKVGQVAANIRAFRPPEPYKGKGVKYKDERIVRKEAKKK</sequence>
<keyword evidence="3 6" id="KW-0694">RNA-binding</keyword>
<dbReference type="NCBIfam" id="TIGR03654">
    <property type="entry name" value="L6_bact"/>
    <property type="match status" value="1"/>
</dbReference>
<dbReference type="Pfam" id="PF00347">
    <property type="entry name" value="Ribosomal_L6"/>
    <property type="match status" value="2"/>
</dbReference>
<evidence type="ECO:0000256" key="2">
    <source>
        <dbReference type="ARBA" id="ARBA00022730"/>
    </source>
</evidence>
<evidence type="ECO:0000256" key="4">
    <source>
        <dbReference type="ARBA" id="ARBA00022980"/>
    </source>
</evidence>
<dbReference type="HAMAP" id="MF_01365_B">
    <property type="entry name" value="Ribosomal_uL6_B"/>
    <property type="match status" value="1"/>
</dbReference>
<comment type="subunit">
    <text evidence="6">Part of the 50S ribosomal subunit.</text>
</comment>
<evidence type="ECO:0000256" key="1">
    <source>
        <dbReference type="ARBA" id="ARBA00009356"/>
    </source>
</evidence>
<dbReference type="KEGG" id="tvr:TVD_02435"/>
<dbReference type="PANTHER" id="PTHR11655">
    <property type="entry name" value="60S/50S RIBOSOMAL PROTEIN L6/L9"/>
    <property type="match status" value="1"/>
</dbReference>
<proteinExistence type="inferred from homology"/>